<dbReference type="RefSeq" id="WP_154533167.1">
    <property type="nucleotide sequence ID" value="NZ_VUNG01000003.1"/>
</dbReference>
<organism evidence="3 4">
    <name type="scientific">Hallella mizrahii</name>
    <dbReference type="NCBI Taxonomy" id="2606637"/>
    <lineage>
        <taxon>Bacteria</taxon>
        <taxon>Pseudomonadati</taxon>
        <taxon>Bacteroidota</taxon>
        <taxon>Bacteroidia</taxon>
        <taxon>Bacteroidales</taxon>
        <taxon>Prevotellaceae</taxon>
        <taxon>Hallella</taxon>
    </lineage>
</organism>
<evidence type="ECO:0000256" key="1">
    <source>
        <dbReference type="SAM" id="SignalP"/>
    </source>
</evidence>
<feature type="domain" description="Outer membrane protein beta-barrel" evidence="2">
    <location>
        <begin position="55"/>
        <end position="214"/>
    </location>
</feature>
<proteinExistence type="predicted"/>
<name>A0A7K0KCD5_9BACT</name>
<dbReference type="Pfam" id="PF13568">
    <property type="entry name" value="OMP_b-brl_2"/>
    <property type="match status" value="1"/>
</dbReference>
<reference evidence="3 4" key="1">
    <citation type="submission" date="2019-08" db="EMBL/GenBank/DDBJ databases">
        <title>In-depth cultivation of the pig gut microbiome towards novel bacterial diversity and tailored functional studies.</title>
        <authorList>
            <person name="Wylensek D."/>
            <person name="Hitch T.C.A."/>
            <person name="Clavel T."/>
        </authorList>
    </citation>
    <scope>NUCLEOTIDE SEQUENCE [LARGE SCALE GENOMIC DNA]</scope>
    <source>
        <strain evidence="3 4">LKV-178-WT-2A</strain>
    </source>
</reference>
<dbReference type="Proteomes" id="UP000438914">
    <property type="component" value="Unassembled WGS sequence"/>
</dbReference>
<gene>
    <name evidence="3" type="ORF">FYJ73_02370</name>
</gene>
<dbReference type="AlphaFoldDB" id="A0A7K0KCD5"/>
<evidence type="ECO:0000259" key="2">
    <source>
        <dbReference type="Pfam" id="PF13568"/>
    </source>
</evidence>
<keyword evidence="1" id="KW-0732">Signal</keyword>
<evidence type="ECO:0000313" key="3">
    <source>
        <dbReference type="EMBL" id="MST83539.1"/>
    </source>
</evidence>
<dbReference type="InterPro" id="IPR025665">
    <property type="entry name" value="Beta-barrel_OMP_2"/>
</dbReference>
<keyword evidence="4" id="KW-1185">Reference proteome</keyword>
<dbReference type="EMBL" id="VUNG01000003">
    <property type="protein sequence ID" value="MST83539.1"/>
    <property type="molecule type" value="Genomic_DNA"/>
</dbReference>
<feature type="chain" id="PRO_5029662356" evidence="1">
    <location>
        <begin position="20"/>
        <end position="235"/>
    </location>
</feature>
<protein>
    <submittedName>
        <fullName evidence="3">PorT family protein</fullName>
    </submittedName>
</protein>
<sequence>MKKILFLAFAVLLTLPAAAQYYPDGRPIPPSKRAEYYRQHGRYNNGRTVYGYGNNVYFGFRLGMAVATVNSDAAVLDGSDARTGLDVGAVVGTQLTSAAPLFFETGLSYVEKGGKGNYDGNKFTYRLEYLELPLLLKYKYLATPDISVEPFAGGYLAVGVGGKIKDYGHREAYSSFSDDQASFKRFDGGLRLGCGVSFQMLYLGVSYDIGLANIGHYDFEDTRTGCFNLNVGVTF</sequence>
<comment type="caution">
    <text evidence="3">The sequence shown here is derived from an EMBL/GenBank/DDBJ whole genome shotgun (WGS) entry which is preliminary data.</text>
</comment>
<accession>A0A7K0KCD5</accession>
<feature type="signal peptide" evidence="1">
    <location>
        <begin position="1"/>
        <end position="19"/>
    </location>
</feature>
<evidence type="ECO:0000313" key="4">
    <source>
        <dbReference type="Proteomes" id="UP000438914"/>
    </source>
</evidence>